<feature type="transmembrane region" description="Helical" evidence="9">
    <location>
        <begin position="38"/>
        <end position="58"/>
    </location>
</feature>
<sequence>MQSSRSRQWLLGKRTVATYISLYYYGTFSAKYLHIEQVYAHASMLLAGVLTFSGALLVGALSDRVGRKKLIIISRLAVLVLAYPSFWLLVNHPHPAVLLLIVFVMVSFTTLGAVPAMLVISELFPKRIRALGFALVYSIGVAIFGGFAQFFCHSVHCLAGQRSDSPGLVSRRSHSALNAGTPVL</sequence>
<dbReference type="PROSITE" id="PS00216">
    <property type="entry name" value="SUGAR_TRANSPORT_1"/>
    <property type="match status" value="1"/>
</dbReference>
<dbReference type="Proteomes" id="UP000373449">
    <property type="component" value="Unassembled WGS sequence"/>
</dbReference>
<organism evidence="11 12">
    <name type="scientific">Budvicia aquatica</name>
    <dbReference type="NCBI Taxonomy" id="82979"/>
    <lineage>
        <taxon>Bacteria</taxon>
        <taxon>Pseudomonadati</taxon>
        <taxon>Pseudomonadota</taxon>
        <taxon>Gammaproteobacteria</taxon>
        <taxon>Enterobacterales</taxon>
        <taxon>Budviciaceae</taxon>
        <taxon>Budvicia</taxon>
    </lineage>
</organism>
<dbReference type="InterPro" id="IPR036259">
    <property type="entry name" value="MFS_trans_sf"/>
</dbReference>
<feature type="domain" description="Major facilitator superfamily (MFS) profile" evidence="10">
    <location>
        <begin position="1"/>
        <end position="184"/>
    </location>
</feature>
<evidence type="ECO:0000256" key="5">
    <source>
        <dbReference type="ARBA" id="ARBA00022692"/>
    </source>
</evidence>
<evidence type="ECO:0000313" key="11">
    <source>
        <dbReference type="EMBL" id="VFS46462.1"/>
    </source>
</evidence>
<evidence type="ECO:0000256" key="7">
    <source>
        <dbReference type="ARBA" id="ARBA00022989"/>
    </source>
</evidence>
<keyword evidence="4" id="KW-1003">Cell membrane</keyword>
<dbReference type="InterPro" id="IPR051084">
    <property type="entry name" value="H+-coupled_symporters"/>
</dbReference>
<evidence type="ECO:0000256" key="6">
    <source>
        <dbReference type="ARBA" id="ARBA00022847"/>
    </source>
</evidence>
<feature type="transmembrane region" description="Helical" evidence="9">
    <location>
        <begin position="130"/>
        <end position="151"/>
    </location>
</feature>
<dbReference type="PANTHER" id="PTHR43528">
    <property type="entry name" value="ALPHA-KETOGLUTARATE PERMEASE"/>
    <property type="match status" value="1"/>
</dbReference>
<evidence type="ECO:0000256" key="3">
    <source>
        <dbReference type="ARBA" id="ARBA00022448"/>
    </source>
</evidence>
<keyword evidence="7 9" id="KW-1133">Transmembrane helix</keyword>
<dbReference type="GO" id="GO:0015293">
    <property type="term" value="F:symporter activity"/>
    <property type="evidence" value="ECO:0007669"/>
    <property type="project" value="UniProtKB-KW"/>
</dbReference>
<keyword evidence="8 9" id="KW-0472">Membrane</keyword>
<accession>A0A484ZDE2</accession>
<feature type="transmembrane region" description="Helical" evidence="9">
    <location>
        <begin position="96"/>
        <end position="118"/>
    </location>
</feature>
<evidence type="ECO:0000256" key="2">
    <source>
        <dbReference type="ARBA" id="ARBA00008240"/>
    </source>
</evidence>
<reference evidence="11 12" key="1">
    <citation type="submission" date="2019-03" db="EMBL/GenBank/DDBJ databases">
        <authorList>
            <consortium name="Pathogen Informatics"/>
        </authorList>
    </citation>
    <scope>NUCLEOTIDE SEQUENCE [LARGE SCALE GENOMIC DNA]</scope>
    <source>
        <strain evidence="11 12">NCTC12282</strain>
    </source>
</reference>
<dbReference type="InterPro" id="IPR011701">
    <property type="entry name" value="MFS"/>
</dbReference>
<evidence type="ECO:0000256" key="1">
    <source>
        <dbReference type="ARBA" id="ARBA00004651"/>
    </source>
</evidence>
<dbReference type="EMBL" id="CAADJA010000002">
    <property type="protein sequence ID" value="VFS46462.1"/>
    <property type="molecule type" value="Genomic_DNA"/>
</dbReference>
<name>A0A484ZDE2_9GAMM</name>
<protein>
    <submittedName>
        <fullName evidence="11">Alpha-ketoglutarate permease</fullName>
    </submittedName>
</protein>
<dbReference type="InterPro" id="IPR020846">
    <property type="entry name" value="MFS_dom"/>
</dbReference>
<evidence type="ECO:0000256" key="4">
    <source>
        <dbReference type="ARBA" id="ARBA00022475"/>
    </source>
</evidence>
<dbReference type="Gene3D" id="1.20.1250.20">
    <property type="entry name" value="MFS general substrate transporter like domains"/>
    <property type="match status" value="1"/>
</dbReference>
<dbReference type="GO" id="GO:0005886">
    <property type="term" value="C:plasma membrane"/>
    <property type="evidence" value="ECO:0007669"/>
    <property type="project" value="UniProtKB-SubCell"/>
</dbReference>
<keyword evidence="5 9" id="KW-0812">Transmembrane</keyword>
<feature type="transmembrane region" description="Helical" evidence="9">
    <location>
        <begin position="70"/>
        <end position="90"/>
    </location>
</feature>
<dbReference type="Pfam" id="PF07690">
    <property type="entry name" value="MFS_1"/>
    <property type="match status" value="1"/>
</dbReference>
<comment type="subcellular location">
    <subcellularLocation>
        <location evidence="1">Cell membrane</location>
        <topology evidence="1">Multi-pass membrane protein</topology>
    </subcellularLocation>
</comment>
<evidence type="ECO:0000259" key="10">
    <source>
        <dbReference type="PROSITE" id="PS50850"/>
    </source>
</evidence>
<evidence type="ECO:0000256" key="9">
    <source>
        <dbReference type="SAM" id="Phobius"/>
    </source>
</evidence>
<evidence type="ECO:0000256" key="8">
    <source>
        <dbReference type="ARBA" id="ARBA00023136"/>
    </source>
</evidence>
<dbReference type="PANTHER" id="PTHR43528:SF3">
    <property type="entry name" value="CITRATE-PROTON SYMPORTER"/>
    <property type="match status" value="1"/>
</dbReference>
<dbReference type="PROSITE" id="PS50850">
    <property type="entry name" value="MFS"/>
    <property type="match status" value="1"/>
</dbReference>
<proteinExistence type="inferred from homology"/>
<dbReference type="InterPro" id="IPR005829">
    <property type="entry name" value="Sugar_transporter_CS"/>
</dbReference>
<dbReference type="SUPFAM" id="SSF103473">
    <property type="entry name" value="MFS general substrate transporter"/>
    <property type="match status" value="1"/>
</dbReference>
<gene>
    <name evidence="11" type="primary">kgtP</name>
    <name evidence="11" type="ORF">NCTC12282_01371</name>
</gene>
<dbReference type="AlphaFoldDB" id="A0A484ZDE2"/>
<evidence type="ECO:0000313" key="12">
    <source>
        <dbReference type="Proteomes" id="UP000373449"/>
    </source>
</evidence>
<keyword evidence="3" id="KW-0813">Transport</keyword>
<keyword evidence="6" id="KW-0769">Symport</keyword>
<comment type="similarity">
    <text evidence="2">Belongs to the major facilitator superfamily. Metabolite:H+ Symporter (MHS) family (TC 2.A.1.6) family.</text>
</comment>